<feature type="transmembrane region" description="Helical" evidence="5">
    <location>
        <begin position="12"/>
        <end position="31"/>
    </location>
</feature>
<evidence type="ECO:0000256" key="4">
    <source>
        <dbReference type="ARBA" id="ARBA00023136"/>
    </source>
</evidence>
<proteinExistence type="predicted"/>
<dbReference type="GO" id="GO:0016874">
    <property type="term" value="F:ligase activity"/>
    <property type="evidence" value="ECO:0007669"/>
    <property type="project" value="UniProtKB-KW"/>
</dbReference>
<dbReference type="InterPro" id="IPR007016">
    <property type="entry name" value="O-antigen_ligase-rel_domated"/>
</dbReference>
<feature type="transmembrane region" description="Helical" evidence="5">
    <location>
        <begin position="452"/>
        <end position="472"/>
    </location>
</feature>
<organism evidence="7 8">
    <name type="scientific">Haloferula luteola</name>
    <dbReference type="NCBI Taxonomy" id="595692"/>
    <lineage>
        <taxon>Bacteria</taxon>
        <taxon>Pseudomonadati</taxon>
        <taxon>Verrucomicrobiota</taxon>
        <taxon>Verrucomicrobiia</taxon>
        <taxon>Verrucomicrobiales</taxon>
        <taxon>Verrucomicrobiaceae</taxon>
        <taxon>Haloferula</taxon>
    </lineage>
</organism>
<feature type="transmembrane region" description="Helical" evidence="5">
    <location>
        <begin position="261"/>
        <end position="280"/>
    </location>
</feature>
<feature type="transmembrane region" description="Helical" evidence="5">
    <location>
        <begin position="115"/>
        <end position="133"/>
    </location>
</feature>
<comment type="subcellular location">
    <subcellularLocation>
        <location evidence="1">Membrane</location>
        <topology evidence="1">Multi-pass membrane protein</topology>
    </subcellularLocation>
</comment>
<reference evidence="7 8" key="1">
    <citation type="submission" date="2020-08" db="EMBL/GenBank/DDBJ databases">
        <title>Genomic Encyclopedia of Type Strains, Phase IV (KMG-IV): sequencing the most valuable type-strain genomes for metagenomic binning, comparative biology and taxonomic classification.</title>
        <authorList>
            <person name="Goeker M."/>
        </authorList>
    </citation>
    <scope>NUCLEOTIDE SEQUENCE [LARGE SCALE GENOMIC DNA]</scope>
    <source>
        <strain evidence="7 8">YC6886</strain>
    </source>
</reference>
<evidence type="ECO:0000256" key="1">
    <source>
        <dbReference type="ARBA" id="ARBA00004141"/>
    </source>
</evidence>
<keyword evidence="3 5" id="KW-1133">Transmembrane helix</keyword>
<dbReference type="PANTHER" id="PTHR37422">
    <property type="entry name" value="TEICHURONIC ACID BIOSYNTHESIS PROTEIN TUAE"/>
    <property type="match status" value="1"/>
</dbReference>
<evidence type="ECO:0000259" key="6">
    <source>
        <dbReference type="Pfam" id="PF04932"/>
    </source>
</evidence>
<feature type="transmembrane region" description="Helical" evidence="5">
    <location>
        <begin position="234"/>
        <end position="254"/>
    </location>
</feature>
<feature type="transmembrane region" description="Helical" evidence="5">
    <location>
        <begin position="37"/>
        <end position="56"/>
    </location>
</feature>
<dbReference type="EMBL" id="JACHFD010000004">
    <property type="protein sequence ID" value="MBB5350841.1"/>
    <property type="molecule type" value="Genomic_DNA"/>
</dbReference>
<evidence type="ECO:0000256" key="5">
    <source>
        <dbReference type="SAM" id="Phobius"/>
    </source>
</evidence>
<keyword evidence="8" id="KW-1185">Reference proteome</keyword>
<evidence type="ECO:0000256" key="3">
    <source>
        <dbReference type="ARBA" id="ARBA00022989"/>
    </source>
</evidence>
<sequence>MREESDHYQEPRSSFGVFAAFAALAFIGTLIPSAPWGMQLSLFTGAIGLMACLSPGRRLSVRFLIPILLCVLAAFACFLPAAWLPTPAWRTQLEAAGLDTGPLGVVQWQHSLEQYAPLLLVLFAAVWFAGHRVDGGHLRFLALGVPIAVVVFILLYLILSRTGQLPESISRKSHFGFFPNRNHASTLLSMGALTALGSALQALRDKKTGRCLLSVSLALFILWTQFSHSVSRSGILLSVIGPCLWAGLLGWKYFGRNERRVIGLLLLLAIGTFALTESRVKSRLDATAEKVAELSENSENEESTSSAPIDFRVPIMQDTFTMISAAPLTGVGAGQFRYVFPQFREKSVLGWYRVVLHPESNWLEWAAECGVPATLGIAILLGIAYFQAARRIRQNRDRALRAACLAASALLPLHGLVDVPAHVLGLCFVSILLFALSQAPRSRKEAPLPRSWGFRPVGVLLLPASLALTGLLPGIPKPLTVRAPLAYRQTLQDLGVQGFPPKTYSSISALLEERQALASRSQSYTQALPLDPRWHHLYALCLLSFENQWGTADRQFSYERLLFPTMIQPVFHQADAWIPYDTHRSLTLWSEAVDRAHAIDSKSVARSPRLARTLAIFAIRKHRLRHPELRAEIDRLIQFLR</sequence>
<comment type="caution">
    <text evidence="7">The sequence shown here is derived from an EMBL/GenBank/DDBJ whole genome shotgun (WGS) entry which is preliminary data.</text>
</comment>
<dbReference type="InterPro" id="IPR051533">
    <property type="entry name" value="WaaL-like"/>
</dbReference>
<dbReference type="RefSeq" id="WP_184016485.1">
    <property type="nucleotide sequence ID" value="NZ_JACHFD010000004.1"/>
</dbReference>
<name>A0A840VDB5_9BACT</name>
<dbReference type="Pfam" id="PF04932">
    <property type="entry name" value="Wzy_C"/>
    <property type="match status" value="1"/>
</dbReference>
<keyword evidence="4 5" id="KW-0472">Membrane</keyword>
<gene>
    <name evidence="7" type="ORF">HNR46_001075</name>
</gene>
<evidence type="ECO:0000256" key="2">
    <source>
        <dbReference type="ARBA" id="ARBA00022692"/>
    </source>
</evidence>
<keyword evidence="7" id="KW-0436">Ligase</keyword>
<feature type="transmembrane region" description="Helical" evidence="5">
    <location>
        <begin position="365"/>
        <end position="386"/>
    </location>
</feature>
<dbReference type="PANTHER" id="PTHR37422:SF13">
    <property type="entry name" value="LIPOPOLYSACCHARIDE BIOSYNTHESIS PROTEIN PA4999-RELATED"/>
    <property type="match status" value="1"/>
</dbReference>
<feature type="transmembrane region" description="Helical" evidence="5">
    <location>
        <begin position="140"/>
        <end position="159"/>
    </location>
</feature>
<feature type="transmembrane region" description="Helical" evidence="5">
    <location>
        <begin position="210"/>
        <end position="228"/>
    </location>
</feature>
<feature type="transmembrane region" description="Helical" evidence="5">
    <location>
        <begin position="423"/>
        <end position="440"/>
    </location>
</feature>
<protein>
    <submittedName>
        <fullName evidence="7">O-antigen ligase</fullName>
    </submittedName>
</protein>
<feature type="transmembrane region" description="Helical" evidence="5">
    <location>
        <begin position="398"/>
        <end position="417"/>
    </location>
</feature>
<dbReference type="AlphaFoldDB" id="A0A840VDB5"/>
<feature type="domain" description="O-antigen ligase-related" evidence="6">
    <location>
        <begin position="218"/>
        <end position="377"/>
    </location>
</feature>
<evidence type="ECO:0000313" key="7">
    <source>
        <dbReference type="EMBL" id="MBB5350841.1"/>
    </source>
</evidence>
<keyword evidence="2 5" id="KW-0812">Transmembrane</keyword>
<dbReference type="GO" id="GO:0016020">
    <property type="term" value="C:membrane"/>
    <property type="evidence" value="ECO:0007669"/>
    <property type="project" value="UniProtKB-SubCell"/>
</dbReference>
<feature type="transmembrane region" description="Helical" evidence="5">
    <location>
        <begin position="63"/>
        <end position="83"/>
    </location>
</feature>
<feature type="transmembrane region" description="Helical" evidence="5">
    <location>
        <begin position="184"/>
        <end position="203"/>
    </location>
</feature>
<evidence type="ECO:0000313" key="8">
    <source>
        <dbReference type="Proteomes" id="UP000557717"/>
    </source>
</evidence>
<accession>A0A840VDB5</accession>
<dbReference type="Proteomes" id="UP000557717">
    <property type="component" value="Unassembled WGS sequence"/>
</dbReference>